<comment type="pathway">
    <text evidence="4">Amino-acid biosynthesis; L-leucine biosynthesis; L-leucine from 3-methyl-2-oxobutanoate: step 4/4.</text>
</comment>
<dbReference type="GO" id="GO:0004084">
    <property type="term" value="F:branched-chain-amino-acid transaminase activity"/>
    <property type="evidence" value="ECO:0007669"/>
    <property type="project" value="UniProtKB-EC"/>
</dbReference>
<comment type="cofactor">
    <cofactor evidence="1">
        <name>pyridoxal 5'-phosphate</name>
        <dbReference type="ChEBI" id="CHEBI:597326"/>
    </cofactor>
</comment>
<dbReference type="InterPro" id="IPR050571">
    <property type="entry name" value="Class-IV_PLP-Dep_Aminotrnsfr"/>
</dbReference>
<comment type="catalytic activity">
    <reaction evidence="10">
        <text>L-leucine + 2-oxoglutarate = 4-methyl-2-oxopentanoate + L-glutamate</text>
        <dbReference type="Rhea" id="RHEA:18321"/>
        <dbReference type="ChEBI" id="CHEBI:16810"/>
        <dbReference type="ChEBI" id="CHEBI:17865"/>
        <dbReference type="ChEBI" id="CHEBI:29985"/>
        <dbReference type="ChEBI" id="CHEBI:57427"/>
        <dbReference type="EC" id="2.6.1.42"/>
    </reaction>
</comment>
<organism evidence="11">
    <name type="scientific">Sediminibacterium sp. KACHI17</name>
    <dbReference type="NCBI Taxonomy" id="1751071"/>
    <lineage>
        <taxon>Bacteria</taxon>
        <taxon>Pseudomonadati</taxon>
        <taxon>Bacteroidota</taxon>
        <taxon>Chitinophagia</taxon>
        <taxon>Chitinophagales</taxon>
        <taxon>Chitinophagaceae</taxon>
        <taxon>Sediminibacterium</taxon>
    </lineage>
</organism>
<evidence type="ECO:0000256" key="6">
    <source>
        <dbReference type="ARBA" id="ARBA00013053"/>
    </source>
</evidence>
<protein>
    <recommendedName>
        <fullName evidence="6">branched-chain-amino-acid transaminase</fullName>
        <ecNumber evidence="6">2.6.1.42</ecNumber>
    </recommendedName>
</protein>
<evidence type="ECO:0000256" key="7">
    <source>
        <dbReference type="ARBA" id="ARBA00022898"/>
    </source>
</evidence>
<proteinExistence type="inferred from homology"/>
<dbReference type="FunFam" id="3.20.10.10:FF:000002">
    <property type="entry name" value="D-alanine aminotransferase"/>
    <property type="match status" value="1"/>
</dbReference>
<dbReference type="Pfam" id="PF01063">
    <property type="entry name" value="Aminotran_4"/>
    <property type="match status" value="1"/>
</dbReference>
<evidence type="ECO:0000256" key="3">
    <source>
        <dbReference type="ARBA" id="ARBA00004931"/>
    </source>
</evidence>
<sequence>MREGDFLFYDGQILRSDKLLISPNNRSYRYGDGCFETIKVLNGKIMLADYHFERLFSSLETLHFKKPGYCNASWLAKQILSVVEKNGHAKRARVRITVTRGDGGIYDEQNHYPYFLIQSWPLQPATQELNENGLVIDIYKDARKTADLFSSIKSNNYLPYLMGALWAKENHLNDAILLNPNDRVADATIANVFIVKDGSIKTPALTEGPVNGVMRRHLLHLLRKENIPVEEGMITVDELLEASELFLTNAIHGIKWVKQLGNSHYTNATSIRFYKMLKSGNDL</sequence>
<evidence type="ECO:0000256" key="10">
    <source>
        <dbReference type="ARBA" id="ARBA00049229"/>
    </source>
</evidence>
<dbReference type="PANTHER" id="PTHR42743:SF11">
    <property type="entry name" value="AMINODEOXYCHORISMATE LYASE"/>
    <property type="match status" value="1"/>
</dbReference>
<gene>
    <name evidence="11" type="ORF">KACHI17_11760</name>
</gene>
<dbReference type="GO" id="GO:0008652">
    <property type="term" value="P:amino acid biosynthetic process"/>
    <property type="evidence" value="ECO:0007669"/>
    <property type="project" value="UniProtKB-ARBA"/>
</dbReference>
<dbReference type="PANTHER" id="PTHR42743">
    <property type="entry name" value="AMINO-ACID AMINOTRANSFERASE"/>
    <property type="match status" value="1"/>
</dbReference>
<accession>A0AAT9GI49</accession>
<dbReference type="InterPro" id="IPR036038">
    <property type="entry name" value="Aminotransferase-like"/>
</dbReference>
<evidence type="ECO:0000256" key="8">
    <source>
        <dbReference type="ARBA" id="ARBA00048212"/>
    </source>
</evidence>
<keyword evidence="11" id="KW-0032">Aminotransferase</keyword>
<dbReference type="AlphaFoldDB" id="A0AAT9GI49"/>
<comment type="catalytic activity">
    <reaction evidence="8">
        <text>L-valine + 2-oxoglutarate = 3-methyl-2-oxobutanoate + L-glutamate</text>
        <dbReference type="Rhea" id="RHEA:24813"/>
        <dbReference type="ChEBI" id="CHEBI:11851"/>
        <dbReference type="ChEBI" id="CHEBI:16810"/>
        <dbReference type="ChEBI" id="CHEBI:29985"/>
        <dbReference type="ChEBI" id="CHEBI:57762"/>
        <dbReference type="EC" id="2.6.1.42"/>
    </reaction>
</comment>
<keyword evidence="7" id="KW-0663">Pyridoxal phosphate</keyword>
<dbReference type="EC" id="2.6.1.42" evidence="6"/>
<comment type="pathway">
    <text evidence="3">Amino-acid biosynthesis; L-valine biosynthesis; L-valine from pyruvate: step 4/4.</text>
</comment>
<dbReference type="Gene3D" id="3.30.470.10">
    <property type="match status" value="1"/>
</dbReference>
<dbReference type="RefSeq" id="WP_353550580.1">
    <property type="nucleotide sequence ID" value="NZ_AP029612.1"/>
</dbReference>
<reference evidence="11" key="1">
    <citation type="submission" date="2024-02" db="EMBL/GenBank/DDBJ databases">
        <title>Sediminibacterium planktonica sp. nov. and Sediminibacterium longus sp. nov., isolated from surface lake and river water.</title>
        <authorList>
            <person name="Watanabe K."/>
            <person name="Takemine S."/>
            <person name="Ishii Y."/>
            <person name="Ogata Y."/>
            <person name="Shindo C."/>
            <person name="Suda W."/>
        </authorList>
    </citation>
    <scope>NUCLEOTIDE SEQUENCE</scope>
    <source>
        <strain evidence="11">KACHI17</strain>
    </source>
</reference>
<comment type="pathway">
    <text evidence="2">Amino-acid biosynthesis; L-isoleucine biosynthesis; L-isoleucine from 2-oxobutanoate: step 4/4.</text>
</comment>
<dbReference type="GO" id="GO:0046394">
    <property type="term" value="P:carboxylic acid biosynthetic process"/>
    <property type="evidence" value="ECO:0007669"/>
    <property type="project" value="UniProtKB-ARBA"/>
</dbReference>
<evidence type="ECO:0000256" key="4">
    <source>
        <dbReference type="ARBA" id="ARBA00005072"/>
    </source>
</evidence>
<dbReference type="Gene3D" id="3.20.10.10">
    <property type="entry name" value="D-amino Acid Aminotransferase, subunit A, domain 2"/>
    <property type="match status" value="1"/>
</dbReference>
<dbReference type="InterPro" id="IPR001544">
    <property type="entry name" value="Aminotrans_IV"/>
</dbReference>
<evidence type="ECO:0000256" key="1">
    <source>
        <dbReference type="ARBA" id="ARBA00001933"/>
    </source>
</evidence>
<comment type="similarity">
    <text evidence="5">Belongs to the class-IV pyridoxal-phosphate-dependent aminotransferase family.</text>
</comment>
<dbReference type="SUPFAM" id="SSF56752">
    <property type="entry name" value="D-aminoacid aminotransferase-like PLP-dependent enzymes"/>
    <property type="match status" value="1"/>
</dbReference>
<evidence type="ECO:0000313" key="11">
    <source>
        <dbReference type="EMBL" id="BFG70295.1"/>
    </source>
</evidence>
<keyword evidence="11" id="KW-0808">Transferase</keyword>
<evidence type="ECO:0000256" key="9">
    <source>
        <dbReference type="ARBA" id="ARBA00048798"/>
    </source>
</evidence>
<dbReference type="CDD" id="cd00449">
    <property type="entry name" value="PLPDE_IV"/>
    <property type="match status" value="1"/>
</dbReference>
<dbReference type="InterPro" id="IPR043132">
    <property type="entry name" value="BCAT-like_C"/>
</dbReference>
<evidence type="ECO:0000256" key="2">
    <source>
        <dbReference type="ARBA" id="ARBA00004824"/>
    </source>
</evidence>
<name>A0AAT9GI49_9BACT</name>
<dbReference type="InterPro" id="IPR043131">
    <property type="entry name" value="BCAT-like_N"/>
</dbReference>
<comment type="catalytic activity">
    <reaction evidence="9">
        <text>L-isoleucine + 2-oxoglutarate = (S)-3-methyl-2-oxopentanoate + L-glutamate</text>
        <dbReference type="Rhea" id="RHEA:24801"/>
        <dbReference type="ChEBI" id="CHEBI:16810"/>
        <dbReference type="ChEBI" id="CHEBI:29985"/>
        <dbReference type="ChEBI" id="CHEBI:35146"/>
        <dbReference type="ChEBI" id="CHEBI:58045"/>
        <dbReference type="EC" id="2.6.1.42"/>
    </reaction>
</comment>
<dbReference type="EMBL" id="AP029612">
    <property type="protein sequence ID" value="BFG70295.1"/>
    <property type="molecule type" value="Genomic_DNA"/>
</dbReference>
<evidence type="ECO:0000256" key="5">
    <source>
        <dbReference type="ARBA" id="ARBA00009320"/>
    </source>
</evidence>